<keyword evidence="4 9" id="KW-0460">Magnesium</keyword>
<feature type="active site" description="Phosphoserine intermediate" evidence="9">
    <location>
        <position position="101"/>
    </location>
</feature>
<evidence type="ECO:0000256" key="11">
    <source>
        <dbReference type="RuleBase" id="RU004327"/>
    </source>
</evidence>
<evidence type="ECO:0000256" key="2">
    <source>
        <dbReference type="ARBA" id="ARBA00022553"/>
    </source>
</evidence>
<dbReference type="PANTHER" id="PTHR42946">
    <property type="entry name" value="PHOSPHOHEXOSE MUTASE"/>
    <property type="match status" value="1"/>
</dbReference>
<evidence type="ECO:0000256" key="5">
    <source>
        <dbReference type="ARBA" id="ARBA00023235"/>
    </source>
</evidence>
<dbReference type="NCBIfam" id="TIGR01455">
    <property type="entry name" value="glmM"/>
    <property type="match status" value="1"/>
</dbReference>
<keyword evidence="5 9" id="KW-0413">Isomerase</keyword>
<dbReference type="Pfam" id="PF02879">
    <property type="entry name" value="PGM_PMM_II"/>
    <property type="match status" value="1"/>
</dbReference>
<evidence type="ECO:0000256" key="9">
    <source>
        <dbReference type="HAMAP-Rule" id="MF_01554"/>
    </source>
</evidence>
<dbReference type="FunFam" id="3.40.120.10:FF:000001">
    <property type="entry name" value="Phosphoglucosamine mutase"/>
    <property type="match status" value="1"/>
</dbReference>
<dbReference type="InterPro" id="IPR016055">
    <property type="entry name" value="A-D-PHexomutase_a/b/a-I/II/III"/>
</dbReference>
<dbReference type="GO" id="GO:0006048">
    <property type="term" value="P:UDP-N-acetylglucosamine biosynthetic process"/>
    <property type="evidence" value="ECO:0007669"/>
    <property type="project" value="TreeGrafter"/>
</dbReference>
<dbReference type="InterPro" id="IPR050060">
    <property type="entry name" value="Phosphoglucosamine_mutase"/>
</dbReference>
<feature type="binding site" description="via phosphate group" evidence="9">
    <location>
        <position position="101"/>
    </location>
    <ligand>
        <name>Mg(2+)</name>
        <dbReference type="ChEBI" id="CHEBI:18420"/>
    </ligand>
</feature>
<dbReference type="HAMAP" id="MF_01554_B">
    <property type="entry name" value="GlmM_B"/>
    <property type="match status" value="1"/>
</dbReference>
<dbReference type="InterPro" id="IPR005846">
    <property type="entry name" value="A-D-PHexomutase_a/b/a-III"/>
</dbReference>
<name>A0A6N2T2E4_9FIRM</name>
<dbReference type="GO" id="GO:0005975">
    <property type="term" value="P:carbohydrate metabolic process"/>
    <property type="evidence" value="ECO:0007669"/>
    <property type="project" value="InterPro"/>
</dbReference>
<dbReference type="GO" id="GO:0008966">
    <property type="term" value="F:phosphoglucosamine mutase activity"/>
    <property type="evidence" value="ECO:0007669"/>
    <property type="project" value="UniProtKB-UniRule"/>
</dbReference>
<dbReference type="FunFam" id="3.40.120.10:FF:000002">
    <property type="entry name" value="Phosphoglucosamine mutase"/>
    <property type="match status" value="1"/>
</dbReference>
<dbReference type="Gene3D" id="3.30.310.50">
    <property type="entry name" value="Alpha-D-phosphohexomutase, C-terminal domain"/>
    <property type="match status" value="1"/>
</dbReference>
<dbReference type="GO" id="GO:0004615">
    <property type="term" value="F:phosphomannomutase activity"/>
    <property type="evidence" value="ECO:0007669"/>
    <property type="project" value="TreeGrafter"/>
</dbReference>
<evidence type="ECO:0000256" key="7">
    <source>
        <dbReference type="ARBA" id="ARBA00066330"/>
    </source>
</evidence>
<comment type="PTM">
    <text evidence="9">Activated by phosphorylation.</text>
</comment>
<dbReference type="Gene3D" id="3.40.120.10">
    <property type="entry name" value="Alpha-D-Glucose-1,6-Bisphosphate, subunit A, domain 3"/>
    <property type="match status" value="3"/>
</dbReference>
<evidence type="ECO:0000313" key="16">
    <source>
        <dbReference type="EMBL" id="VYS98958.1"/>
    </source>
</evidence>
<gene>
    <name evidence="9 16" type="primary">glmM</name>
    <name evidence="16" type="ORF">AULFYP135_01196</name>
</gene>
<feature type="binding site" evidence="9">
    <location>
        <position position="245"/>
    </location>
    <ligand>
        <name>Mg(2+)</name>
        <dbReference type="ChEBI" id="CHEBI:18420"/>
    </ligand>
</feature>
<dbReference type="InterPro" id="IPR036900">
    <property type="entry name" value="A-D-PHexomutase_C_sf"/>
</dbReference>
<organism evidence="16">
    <name type="scientific">uncultured Anaerotruncus sp</name>
    <dbReference type="NCBI Taxonomy" id="905011"/>
    <lineage>
        <taxon>Bacteria</taxon>
        <taxon>Bacillati</taxon>
        <taxon>Bacillota</taxon>
        <taxon>Clostridia</taxon>
        <taxon>Eubacteriales</taxon>
        <taxon>Oscillospiraceae</taxon>
        <taxon>Anaerotruncus</taxon>
        <taxon>environmental samples</taxon>
    </lineage>
</organism>
<dbReference type="InterPro" id="IPR005843">
    <property type="entry name" value="A-D-PHexomutase_C"/>
</dbReference>
<dbReference type="GO" id="GO:0005829">
    <property type="term" value="C:cytosol"/>
    <property type="evidence" value="ECO:0007669"/>
    <property type="project" value="TreeGrafter"/>
</dbReference>
<dbReference type="CDD" id="cd05802">
    <property type="entry name" value="GlmM"/>
    <property type="match status" value="1"/>
</dbReference>
<feature type="binding site" evidence="9">
    <location>
        <position position="243"/>
    </location>
    <ligand>
        <name>Mg(2+)</name>
        <dbReference type="ChEBI" id="CHEBI:18420"/>
    </ligand>
</feature>
<evidence type="ECO:0000256" key="6">
    <source>
        <dbReference type="ARBA" id="ARBA00050364"/>
    </source>
</evidence>
<dbReference type="SUPFAM" id="SSF53738">
    <property type="entry name" value="Phosphoglucomutase, first 3 domains"/>
    <property type="match status" value="3"/>
</dbReference>
<dbReference type="InterPro" id="IPR006352">
    <property type="entry name" value="GlmM_bact"/>
</dbReference>
<accession>A0A6N2T2E4</accession>
<dbReference type="EMBL" id="CACRSL010000003">
    <property type="protein sequence ID" value="VYS98958.1"/>
    <property type="molecule type" value="Genomic_DNA"/>
</dbReference>
<dbReference type="GO" id="GO:0000287">
    <property type="term" value="F:magnesium ion binding"/>
    <property type="evidence" value="ECO:0007669"/>
    <property type="project" value="UniProtKB-UniRule"/>
</dbReference>
<dbReference type="PRINTS" id="PR00509">
    <property type="entry name" value="PGMPMM"/>
</dbReference>
<dbReference type="InterPro" id="IPR005844">
    <property type="entry name" value="A-D-PHexomutase_a/b/a-I"/>
</dbReference>
<feature type="domain" description="Alpha-D-phosphohexomutase alpha/beta/alpha" evidence="14">
    <location>
        <begin position="159"/>
        <end position="254"/>
    </location>
</feature>
<feature type="domain" description="Alpha-D-phosphohexomutase C-terminal" evidence="12">
    <location>
        <begin position="374"/>
        <end position="442"/>
    </location>
</feature>
<dbReference type="InterPro" id="IPR016066">
    <property type="entry name" value="A-D-PHexomutase_CS"/>
</dbReference>
<evidence type="ECO:0000256" key="1">
    <source>
        <dbReference type="ARBA" id="ARBA00010231"/>
    </source>
</evidence>
<evidence type="ECO:0000256" key="8">
    <source>
        <dbReference type="ARBA" id="ARBA00068193"/>
    </source>
</evidence>
<dbReference type="InterPro" id="IPR005841">
    <property type="entry name" value="Alpha-D-phosphohexomutase_SF"/>
</dbReference>
<dbReference type="Pfam" id="PF02878">
    <property type="entry name" value="PGM_PMM_I"/>
    <property type="match status" value="1"/>
</dbReference>
<dbReference type="Pfam" id="PF00408">
    <property type="entry name" value="PGM_PMM_IV"/>
    <property type="match status" value="1"/>
</dbReference>
<keyword evidence="2 9" id="KW-0597">Phosphoprotein</keyword>
<dbReference type="AlphaFoldDB" id="A0A6N2T2E4"/>
<feature type="binding site" evidence="9">
    <location>
        <position position="241"/>
    </location>
    <ligand>
        <name>Mg(2+)</name>
        <dbReference type="ChEBI" id="CHEBI:18420"/>
    </ligand>
</feature>
<dbReference type="PANTHER" id="PTHR42946:SF1">
    <property type="entry name" value="PHOSPHOGLUCOMUTASE (ALPHA-D-GLUCOSE-1,6-BISPHOSPHATE-DEPENDENT)"/>
    <property type="match status" value="1"/>
</dbReference>
<evidence type="ECO:0000256" key="3">
    <source>
        <dbReference type="ARBA" id="ARBA00022723"/>
    </source>
</evidence>
<dbReference type="InterPro" id="IPR005845">
    <property type="entry name" value="A-D-PHexomutase_a/b/a-II"/>
</dbReference>
<keyword evidence="3 9" id="KW-0479">Metal-binding</keyword>
<dbReference type="Pfam" id="PF02880">
    <property type="entry name" value="PGM_PMM_III"/>
    <property type="match status" value="1"/>
</dbReference>
<proteinExistence type="inferred from homology"/>
<evidence type="ECO:0000259" key="14">
    <source>
        <dbReference type="Pfam" id="PF02879"/>
    </source>
</evidence>
<sequence>MGRIFGTDGARGVAGRDLTIRLAADIGRAAALVVGRNVKRKPRILIGKDTRISSDMLESAVAAGLCSVGADAVLVGVVPTPAVAYLVRRYGMDAGIMLSASHNPYEYNGIKIFGPQGFKLRDEEEAAIEEIILDGVTEIPSLSGGDLGRVERLENAHADYVAHLASTVPGGLSGMRIAVDCANGSASATAAELFAQLGAEAVILCDRPDGLNINEDCGSTHLERLSQFVKEHSLAGGVAFDGDADRCLAVDENGDPVDGDQLLAIFGTAMREEGRLKGDCIVATVMSNLGFFTFARENGFATDTTRVGDRYVLESMVKNGYSLGGEQSGHIIFLEYMTTGDGQLSAIQLLSVMKKTGKPLSELKNQMKKFPQTMVNVLATPSMKAEWDNCEAVLAAIAGYEHTLGGRGRILVRPSGTEPLIRVMVEGEELSVIREAAQAIANAIKENVK</sequence>
<evidence type="ECO:0000259" key="12">
    <source>
        <dbReference type="Pfam" id="PF00408"/>
    </source>
</evidence>
<comment type="function">
    <text evidence="9 11">Catalyzes the conversion of glucosamine-6-phosphate to glucosamine-1-phosphate.</text>
</comment>
<feature type="modified residue" description="Phosphoserine" evidence="9">
    <location>
        <position position="101"/>
    </location>
</feature>
<evidence type="ECO:0000256" key="4">
    <source>
        <dbReference type="ARBA" id="ARBA00022842"/>
    </source>
</evidence>
<protein>
    <recommendedName>
        <fullName evidence="8 9">Phosphoglucosamine mutase</fullName>
        <ecNumber evidence="7 9">5.4.2.10</ecNumber>
    </recommendedName>
</protein>
<dbReference type="EC" id="5.4.2.10" evidence="7 9"/>
<feature type="domain" description="Alpha-D-phosphohexomutase alpha/beta/alpha" evidence="13">
    <location>
        <begin position="3"/>
        <end position="133"/>
    </location>
</feature>
<evidence type="ECO:0000259" key="15">
    <source>
        <dbReference type="Pfam" id="PF02880"/>
    </source>
</evidence>
<evidence type="ECO:0000256" key="10">
    <source>
        <dbReference type="RuleBase" id="RU004326"/>
    </source>
</evidence>
<evidence type="ECO:0000259" key="13">
    <source>
        <dbReference type="Pfam" id="PF02878"/>
    </source>
</evidence>
<dbReference type="FunFam" id="3.30.310.50:FF:000001">
    <property type="entry name" value="Phosphoglucosamine mutase"/>
    <property type="match status" value="1"/>
</dbReference>
<feature type="domain" description="Alpha-D-phosphohexomutase alpha/beta/alpha" evidence="15">
    <location>
        <begin position="258"/>
        <end position="370"/>
    </location>
</feature>
<dbReference type="GO" id="GO:0009252">
    <property type="term" value="P:peptidoglycan biosynthetic process"/>
    <property type="evidence" value="ECO:0007669"/>
    <property type="project" value="TreeGrafter"/>
</dbReference>
<dbReference type="PROSITE" id="PS00710">
    <property type="entry name" value="PGM_PMM"/>
    <property type="match status" value="1"/>
</dbReference>
<dbReference type="SUPFAM" id="SSF55957">
    <property type="entry name" value="Phosphoglucomutase, C-terminal domain"/>
    <property type="match status" value="1"/>
</dbReference>
<reference evidence="16" key="1">
    <citation type="submission" date="2019-11" db="EMBL/GenBank/DDBJ databases">
        <authorList>
            <person name="Feng L."/>
        </authorList>
    </citation>
    <scope>NUCLEOTIDE SEQUENCE</scope>
    <source>
        <strain evidence="16">AundefinedLFYP135</strain>
    </source>
</reference>
<comment type="cofactor">
    <cofactor evidence="9">
        <name>Mg(2+)</name>
        <dbReference type="ChEBI" id="CHEBI:18420"/>
    </cofactor>
    <text evidence="9">Binds 1 Mg(2+) ion per subunit.</text>
</comment>
<comment type="similarity">
    <text evidence="1 9 10">Belongs to the phosphohexose mutase family.</text>
</comment>
<comment type="catalytic activity">
    <reaction evidence="6 9 11">
        <text>alpha-D-glucosamine 1-phosphate = D-glucosamine 6-phosphate</text>
        <dbReference type="Rhea" id="RHEA:23424"/>
        <dbReference type="ChEBI" id="CHEBI:58516"/>
        <dbReference type="ChEBI" id="CHEBI:58725"/>
        <dbReference type="EC" id="5.4.2.10"/>
    </reaction>
</comment>